<dbReference type="Proteomes" id="UP001500466">
    <property type="component" value="Unassembled WGS sequence"/>
</dbReference>
<accession>A0ABP9GNR2</accession>
<dbReference type="PROSITE" id="PS51257">
    <property type="entry name" value="PROKAR_LIPOPROTEIN"/>
    <property type="match status" value="1"/>
</dbReference>
<proteinExistence type="predicted"/>
<protein>
    <submittedName>
        <fullName evidence="2">SurA N-terminal domain-containing protein</fullName>
    </submittedName>
</protein>
<dbReference type="EMBL" id="BAABHS010000002">
    <property type="protein sequence ID" value="GAA4949242.1"/>
    <property type="molecule type" value="Genomic_DNA"/>
</dbReference>
<evidence type="ECO:0000313" key="2">
    <source>
        <dbReference type="EMBL" id="GAA4949242.1"/>
    </source>
</evidence>
<sequence>MSRTSRSVPAVALLAVLAGLALTGCSDTKSGAAAVVNGDRIEISTLNNRVKEAVDARESVGARPEPGVQETHDQLSQLVEQQVTDEAARRAKITVTATEIDDAKRQWEQGNGLSLATAKAQDGVPAERVDAWVRTQLQQIKLLQAAGVPLNSQAVPAALARILNDTAKSMTITINPRYGSAWTFGDIAPTVYPWLKPDQLTTA</sequence>
<organism evidence="2 3">
    <name type="scientific">Yinghuangia aomiensis</name>
    <dbReference type="NCBI Taxonomy" id="676205"/>
    <lineage>
        <taxon>Bacteria</taxon>
        <taxon>Bacillati</taxon>
        <taxon>Actinomycetota</taxon>
        <taxon>Actinomycetes</taxon>
        <taxon>Kitasatosporales</taxon>
        <taxon>Streptomycetaceae</taxon>
        <taxon>Yinghuangia</taxon>
    </lineage>
</organism>
<keyword evidence="3" id="KW-1185">Reference proteome</keyword>
<comment type="caution">
    <text evidence="2">The sequence shown here is derived from an EMBL/GenBank/DDBJ whole genome shotgun (WGS) entry which is preliminary data.</text>
</comment>
<gene>
    <name evidence="2" type="ORF">GCM10023205_07000</name>
</gene>
<dbReference type="InterPro" id="IPR027304">
    <property type="entry name" value="Trigger_fact/SurA_dom_sf"/>
</dbReference>
<evidence type="ECO:0000313" key="3">
    <source>
        <dbReference type="Proteomes" id="UP001500466"/>
    </source>
</evidence>
<evidence type="ECO:0000256" key="1">
    <source>
        <dbReference type="SAM" id="SignalP"/>
    </source>
</evidence>
<feature type="signal peptide" evidence="1">
    <location>
        <begin position="1"/>
        <end position="23"/>
    </location>
</feature>
<keyword evidence="1" id="KW-0732">Signal</keyword>
<name>A0ABP9GNR2_9ACTN</name>
<feature type="chain" id="PRO_5045590395" evidence="1">
    <location>
        <begin position="24"/>
        <end position="203"/>
    </location>
</feature>
<dbReference type="SUPFAM" id="SSF109998">
    <property type="entry name" value="Triger factor/SurA peptide-binding domain-like"/>
    <property type="match status" value="1"/>
</dbReference>
<reference evidence="3" key="1">
    <citation type="journal article" date="2019" name="Int. J. Syst. Evol. Microbiol.">
        <title>The Global Catalogue of Microorganisms (GCM) 10K type strain sequencing project: providing services to taxonomists for standard genome sequencing and annotation.</title>
        <authorList>
            <consortium name="The Broad Institute Genomics Platform"/>
            <consortium name="The Broad Institute Genome Sequencing Center for Infectious Disease"/>
            <person name="Wu L."/>
            <person name="Ma J."/>
        </authorList>
    </citation>
    <scope>NUCLEOTIDE SEQUENCE [LARGE SCALE GENOMIC DNA]</scope>
    <source>
        <strain evidence="3">JCM 17986</strain>
    </source>
</reference>
<dbReference type="RefSeq" id="WP_345673735.1">
    <property type="nucleotide sequence ID" value="NZ_BAABHS010000002.1"/>
</dbReference>
<dbReference type="Gene3D" id="1.10.4030.10">
    <property type="entry name" value="Porin chaperone SurA, peptide-binding domain"/>
    <property type="match status" value="1"/>
</dbReference>
<dbReference type="Pfam" id="PF13623">
    <property type="entry name" value="SurA_N_2"/>
    <property type="match status" value="1"/>
</dbReference>